<protein>
    <submittedName>
        <fullName evidence="1">Uncharacterized protein</fullName>
    </submittedName>
</protein>
<reference evidence="2" key="1">
    <citation type="journal article" date="2020" name="Sci. Rep.">
        <title>Chromosome-scale genome assembly for the duckweed Spirodela intermedia, integrating cytogenetic maps, PacBio and Oxford Nanopore libraries.</title>
        <authorList>
            <person name="Hoang P.T.N."/>
            <person name="Fiebig A."/>
            <person name="Novak P."/>
            <person name="Macas J."/>
            <person name="Cao H.X."/>
            <person name="Stepanenko A."/>
            <person name="Chen G."/>
            <person name="Borisjuk N."/>
            <person name="Scholz U."/>
            <person name="Schubert I."/>
        </authorList>
    </citation>
    <scope>NUCLEOTIDE SEQUENCE [LARGE SCALE GENOMIC DNA]</scope>
</reference>
<organism evidence="1 2">
    <name type="scientific">Spirodela intermedia</name>
    <name type="common">Intermediate duckweed</name>
    <dbReference type="NCBI Taxonomy" id="51605"/>
    <lineage>
        <taxon>Eukaryota</taxon>
        <taxon>Viridiplantae</taxon>
        <taxon>Streptophyta</taxon>
        <taxon>Embryophyta</taxon>
        <taxon>Tracheophyta</taxon>
        <taxon>Spermatophyta</taxon>
        <taxon>Magnoliopsida</taxon>
        <taxon>Liliopsida</taxon>
        <taxon>Araceae</taxon>
        <taxon>Lemnoideae</taxon>
        <taxon>Spirodela</taxon>
    </lineage>
</organism>
<evidence type="ECO:0000313" key="1">
    <source>
        <dbReference type="EMBL" id="CAA6675068.1"/>
    </source>
</evidence>
<gene>
    <name evidence="1" type="ORF">SI7747_UN021410</name>
</gene>
<proteinExistence type="predicted"/>
<name>A0ABN7EAY9_SPIIN</name>
<accession>A0ABN7EAY9</accession>
<keyword evidence="2" id="KW-1185">Reference proteome</keyword>
<evidence type="ECO:0000313" key="2">
    <source>
        <dbReference type="Proteomes" id="UP001189122"/>
    </source>
</evidence>
<sequence>MTHTCNMFERKWQRKLQKKEL</sequence>
<dbReference type="EMBL" id="CACRZD030000211">
    <property type="protein sequence ID" value="CAA6675068.1"/>
    <property type="molecule type" value="Genomic_DNA"/>
</dbReference>
<comment type="caution">
    <text evidence="1">The sequence shown here is derived from an EMBL/GenBank/DDBJ whole genome shotgun (WGS) entry which is preliminary data.</text>
</comment>
<dbReference type="Proteomes" id="UP001189122">
    <property type="component" value="Unassembled WGS sequence"/>
</dbReference>